<feature type="compositionally biased region" description="Basic and acidic residues" evidence="1">
    <location>
        <begin position="1"/>
        <end position="10"/>
    </location>
</feature>
<reference evidence="2 3" key="1">
    <citation type="submission" date="2020-01" db="EMBL/GenBank/DDBJ databases">
        <title>Insect and environment-associated Actinomycetes.</title>
        <authorList>
            <person name="Currrie C."/>
            <person name="Chevrette M."/>
            <person name="Carlson C."/>
            <person name="Stubbendieck R."/>
            <person name="Wendt-Pienkowski E."/>
        </authorList>
    </citation>
    <scope>NUCLEOTIDE SEQUENCE [LARGE SCALE GENOMIC DNA]</scope>
    <source>
        <strain evidence="2 3">SID11342</strain>
    </source>
</reference>
<name>A0A6N9U7V7_STRHA</name>
<feature type="region of interest" description="Disordered" evidence="1">
    <location>
        <begin position="1"/>
        <end position="37"/>
    </location>
</feature>
<evidence type="ECO:0000256" key="1">
    <source>
        <dbReference type="SAM" id="MobiDB-lite"/>
    </source>
</evidence>
<comment type="caution">
    <text evidence="2">The sequence shown here is derived from an EMBL/GenBank/DDBJ whole genome shotgun (WGS) entry which is preliminary data.</text>
</comment>
<accession>A0A6N9U7V7</accession>
<dbReference type="EMBL" id="JAAGLQ010000540">
    <property type="protein sequence ID" value="NEA18759.1"/>
    <property type="molecule type" value="Genomic_DNA"/>
</dbReference>
<dbReference type="RefSeq" id="WP_164347854.1">
    <property type="nucleotide sequence ID" value="NZ_JAAGLQ010000540.1"/>
</dbReference>
<dbReference type="AlphaFoldDB" id="A0A6N9U7V7"/>
<evidence type="ECO:0000313" key="3">
    <source>
        <dbReference type="Proteomes" id="UP000471293"/>
    </source>
</evidence>
<protein>
    <submittedName>
        <fullName evidence="2">Uncharacterized protein</fullName>
    </submittedName>
</protein>
<dbReference type="Proteomes" id="UP000471293">
    <property type="component" value="Unassembled WGS sequence"/>
</dbReference>
<gene>
    <name evidence="2" type="ORF">G3I29_25290</name>
</gene>
<sequence length="66" mass="7610">MPRNHIERRINRPAPRRCVNGTNSTRRHDSRLTSGAASAMWHGRVWKPVRPAAELARETALFSEFE</sequence>
<proteinExistence type="predicted"/>
<organism evidence="2 3">
    <name type="scientific">Streptomyces halstedii</name>
    <dbReference type="NCBI Taxonomy" id="1944"/>
    <lineage>
        <taxon>Bacteria</taxon>
        <taxon>Bacillati</taxon>
        <taxon>Actinomycetota</taxon>
        <taxon>Actinomycetes</taxon>
        <taxon>Kitasatosporales</taxon>
        <taxon>Streptomycetaceae</taxon>
        <taxon>Streptomyces</taxon>
    </lineage>
</organism>
<evidence type="ECO:0000313" key="2">
    <source>
        <dbReference type="EMBL" id="NEA18759.1"/>
    </source>
</evidence>